<sequence>MTTNTLALDEAISAVGSASELARRLGITPAAVLQWDQVPPTRVLAVEEISGVSRHRLRPDIYGPERQAAE</sequence>
<protein>
    <submittedName>
        <fullName evidence="1">Cro/CI family transcriptional regulator</fullName>
    </submittedName>
</protein>
<gene>
    <name evidence="1" type="ORF">ABK249_02850</name>
</gene>
<dbReference type="SUPFAM" id="SSF47413">
    <property type="entry name" value="lambda repressor-like DNA-binding domains"/>
    <property type="match status" value="1"/>
</dbReference>
<dbReference type="Pfam" id="PF15943">
    <property type="entry name" value="YdaS_toxin"/>
    <property type="match status" value="1"/>
</dbReference>
<evidence type="ECO:0000313" key="1">
    <source>
        <dbReference type="EMBL" id="MEQ1403861.1"/>
    </source>
</evidence>
<comment type="caution">
    <text evidence="1">The sequence shown here is derived from an EMBL/GenBank/DDBJ whole genome shotgun (WGS) entry which is preliminary data.</text>
</comment>
<dbReference type="RefSeq" id="WP_348862163.1">
    <property type="nucleotide sequence ID" value="NZ_JBEAAL010000001.1"/>
</dbReference>
<dbReference type="InterPro" id="IPR031856">
    <property type="entry name" value="YdaS_toxin-like"/>
</dbReference>
<keyword evidence="2" id="KW-1185">Reference proteome</keyword>
<accession>A0ABV0LW99</accession>
<dbReference type="EMBL" id="JBEAAL010000001">
    <property type="protein sequence ID" value="MEQ1403861.1"/>
    <property type="molecule type" value="Genomic_DNA"/>
</dbReference>
<dbReference type="InterPro" id="IPR010982">
    <property type="entry name" value="Lambda_DNA-bd_dom_sf"/>
</dbReference>
<dbReference type="Proteomes" id="UP001496627">
    <property type="component" value="Unassembled WGS sequence"/>
</dbReference>
<name>A0ABV0LW99_9HYPH</name>
<dbReference type="Gene3D" id="1.10.260.40">
    <property type="entry name" value="lambda repressor-like DNA-binding domains"/>
    <property type="match status" value="1"/>
</dbReference>
<reference evidence="1 2" key="1">
    <citation type="submission" date="2024-05" db="EMBL/GenBank/DDBJ databases">
        <title>Neorhizobium sp. Rsf11, a plant growth promoting and heavy metal resistant PAH-degrader.</title>
        <authorList>
            <person name="Golubev S.N."/>
            <person name="Muratova A.Y."/>
            <person name="Markelova M.I."/>
        </authorList>
    </citation>
    <scope>NUCLEOTIDE SEQUENCE [LARGE SCALE GENOMIC DNA]</scope>
    <source>
        <strain evidence="1 2">Rsf11</strain>
    </source>
</reference>
<evidence type="ECO:0000313" key="2">
    <source>
        <dbReference type="Proteomes" id="UP001496627"/>
    </source>
</evidence>
<proteinExistence type="predicted"/>
<organism evidence="1 2">
    <name type="scientific">Neorhizobium phenanthreniclasticum</name>
    <dbReference type="NCBI Taxonomy" id="3157917"/>
    <lineage>
        <taxon>Bacteria</taxon>
        <taxon>Pseudomonadati</taxon>
        <taxon>Pseudomonadota</taxon>
        <taxon>Alphaproteobacteria</taxon>
        <taxon>Hyphomicrobiales</taxon>
        <taxon>Rhizobiaceae</taxon>
        <taxon>Rhizobium/Agrobacterium group</taxon>
        <taxon>Neorhizobium</taxon>
    </lineage>
</organism>